<comment type="caution">
    <text evidence="1">The sequence shown here is derived from an EMBL/GenBank/DDBJ whole genome shotgun (WGS) entry which is preliminary data.</text>
</comment>
<reference evidence="1" key="1">
    <citation type="journal article" date="2021" name="IMA Fungus">
        <title>Genomic characterization of three marine fungi, including Emericellopsis atlantica sp. nov. with signatures of a generalist lifestyle and marine biomass degradation.</title>
        <authorList>
            <person name="Hagestad O.C."/>
            <person name="Hou L."/>
            <person name="Andersen J.H."/>
            <person name="Hansen E.H."/>
            <person name="Altermark B."/>
            <person name="Li C."/>
            <person name="Kuhnert E."/>
            <person name="Cox R.J."/>
            <person name="Crous P.W."/>
            <person name="Spatafora J.W."/>
            <person name="Lail K."/>
            <person name="Amirebrahimi M."/>
            <person name="Lipzen A."/>
            <person name="Pangilinan J."/>
            <person name="Andreopoulos W."/>
            <person name="Hayes R.D."/>
            <person name="Ng V."/>
            <person name="Grigoriev I.V."/>
            <person name="Jackson S.A."/>
            <person name="Sutton T.D.S."/>
            <person name="Dobson A.D.W."/>
            <person name="Rama T."/>
        </authorList>
    </citation>
    <scope>NUCLEOTIDE SEQUENCE</scope>
    <source>
        <strain evidence="1">TS7</strain>
    </source>
</reference>
<dbReference type="Proteomes" id="UP000887229">
    <property type="component" value="Unassembled WGS sequence"/>
</dbReference>
<proteinExistence type="predicted"/>
<dbReference type="AlphaFoldDB" id="A0A9P7ZEJ1"/>
<dbReference type="RefSeq" id="XP_046114582.1">
    <property type="nucleotide sequence ID" value="XM_046264165.1"/>
</dbReference>
<name>A0A9P7ZEJ1_9HYPO</name>
<dbReference type="GeneID" id="70295068"/>
<evidence type="ECO:0000313" key="1">
    <source>
        <dbReference type="EMBL" id="KAG9250658.1"/>
    </source>
</evidence>
<dbReference type="EMBL" id="MU251275">
    <property type="protein sequence ID" value="KAG9250658.1"/>
    <property type="molecule type" value="Genomic_DNA"/>
</dbReference>
<evidence type="ECO:0000313" key="2">
    <source>
        <dbReference type="Proteomes" id="UP000887229"/>
    </source>
</evidence>
<organism evidence="1 2">
    <name type="scientific">Emericellopsis atlantica</name>
    <dbReference type="NCBI Taxonomy" id="2614577"/>
    <lineage>
        <taxon>Eukaryota</taxon>
        <taxon>Fungi</taxon>
        <taxon>Dikarya</taxon>
        <taxon>Ascomycota</taxon>
        <taxon>Pezizomycotina</taxon>
        <taxon>Sordariomycetes</taxon>
        <taxon>Hypocreomycetidae</taxon>
        <taxon>Hypocreales</taxon>
        <taxon>Bionectriaceae</taxon>
        <taxon>Emericellopsis</taxon>
    </lineage>
</organism>
<keyword evidence="2" id="KW-1185">Reference proteome</keyword>
<sequence length="255" mass="28689">MGVTAMRDFGFPAVESHAEAQRLDPTSTARCSVLLVSPEVTCTSSTFPSNLRKHVCYAQGATFADERVPHPKRPNCHWHRGLGTDGGWLFQGRRPMHFQKPTRSGRGAYIHIRPAQSVDVQAVDSSLALSLNPLKTLWERVRVSYLFSYHLSVASAWFLKAPIQTVIFPHSWPAQVVSRTTEARRRQRRPKIVREGRAFVASQTSCMPGTNRGFSGDCVHKTLLLTLWRCGLLLVQIRRALRPVMITRRAAHLVV</sequence>
<protein>
    <submittedName>
        <fullName evidence="1">Uncharacterized protein</fullName>
    </submittedName>
</protein>
<gene>
    <name evidence="1" type="ORF">F5Z01DRAFT_665600</name>
</gene>
<accession>A0A9P7ZEJ1</accession>